<proteinExistence type="inferred from homology"/>
<organism evidence="2 3">
    <name type="scientific">Buddleja alternifolia</name>
    <dbReference type="NCBI Taxonomy" id="168488"/>
    <lineage>
        <taxon>Eukaryota</taxon>
        <taxon>Viridiplantae</taxon>
        <taxon>Streptophyta</taxon>
        <taxon>Embryophyta</taxon>
        <taxon>Tracheophyta</taxon>
        <taxon>Spermatophyta</taxon>
        <taxon>Magnoliopsida</taxon>
        <taxon>eudicotyledons</taxon>
        <taxon>Gunneridae</taxon>
        <taxon>Pentapetalae</taxon>
        <taxon>asterids</taxon>
        <taxon>lamiids</taxon>
        <taxon>Lamiales</taxon>
        <taxon>Scrophulariaceae</taxon>
        <taxon>Buddlejeae</taxon>
        <taxon>Buddleja</taxon>
    </lineage>
</organism>
<dbReference type="EMBL" id="WHWC01000015">
    <property type="protein sequence ID" value="KAG8368130.1"/>
    <property type="molecule type" value="Genomic_DNA"/>
</dbReference>
<dbReference type="GO" id="GO:0048046">
    <property type="term" value="C:apoplast"/>
    <property type="evidence" value="ECO:0007669"/>
    <property type="project" value="UniProtKB-SubCell"/>
</dbReference>
<comment type="subcellular location">
    <subcellularLocation>
        <location evidence="1">Secreted</location>
        <location evidence="1">Extracellular space</location>
        <location evidence="1">Apoplast</location>
    </subcellularLocation>
</comment>
<gene>
    <name evidence="2" type="ORF">BUALT_Bualt15G0013100</name>
</gene>
<comment type="subunit">
    <text evidence="1">Homodimer.</text>
</comment>
<keyword evidence="1" id="KW-0052">Apoplast</keyword>
<name>A0AAV6WMC3_9LAMI</name>
<dbReference type="Pfam" id="PF03018">
    <property type="entry name" value="Dirigent"/>
    <property type="match status" value="2"/>
</dbReference>
<accession>A0AAV6WMC3</accession>
<evidence type="ECO:0000256" key="1">
    <source>
        <dbReference type="RuleBase" id="RU363099"/>
    </source>
</evidence>
<dbReference type="InterPro" id="IPR004265">
    <property type="entry name" value="Dirigent"/>
</dbReference>
<comment type="similarity">
    <text evidence="1">Belongs to the plant dirigent protein family.</text>
</comment>
<protein>
    <recommendedName>
        <fullName evidence="1">Dirigent protein</fullName>
    </recommendedName>
</protein>
<keyword evidence="1" id="KW-0964">Secreted</keyword>
<dbReference type="AlphaFoldDB" id="A0AAV6WMC3"/>
<comment type="function">
    <text evidence="1">Dirigent proteins impart stereoselectivity on the phenoxy radical-coupling reaction, yielding optically active lignans from two molecules of coniferyl alcohol in the biosynthesis of lignans, flavonolignans, and alkaloids and thus plays a central role in plant secondary metabolism.</text>
</comment>
<sequence>MTIVSAVVRGPSQYDGLNAYISWVIRKGLLLISLWAEILLQVIAKEKVTKLRFFVQDRISGQNQTVYRVTQSDITSTSPTLFGQVNMVDDPITVSPGAQSKILGKLKADIRRHQSRPERHNARVSVWLGIAAGATGFEAQGLSPTFNTVIGVNQIVYKVAQSNITSSFPTLFWQVDVVDDPFTVGPKPNPRFWAELKKYRQMPVGSGTGAFAMTKGIVTTSTYSFDTATNNAVLEYKIVDNHY</sequence>
<evidence type="ECO:0000313" key="2">
    <source>
        <dbReference type="EMBL" id="KAG8368130.1"/>
    </source>
</evidence>
<dbReference type="PANTHER" id="PTHR21495">
    <property type="entry name" value="NUCLEOPORIN-RELATED"/>
    <property type="match status" value="1"/>
</dbReference>
<reference evidence="2" key="1">
    <citation type="submission" date="2019-10" db="EMBL/GenBank/DDBJ databases">
        <authorList>
            <person name="Zhang R."/>
            <person name="Pan Y."/>
            <person name="Wang J."/>
            <person name="Ma R."/>
            <person name="Yu S."/>
        </authorList>
    </citation>
    <scope>NUCLEOTIDE SEQUENCE</scope>
    <source>
        <strain evidence="2">LA-IB0</strain>
        <tissue evidence="2">Leaf</tissue>
    </source>
</reference>
<keyword evidence="3" id="KW-1185">Reference proteome</keyword>
<dbReference type="Proteomes" id="UP000826271">
    <property type="component" value="Unassembled WGS sequence"/>
</dbReference>
<evidence type="ECO:0000313" key="3">
    <source>
        <dbReference type="Proteomes" id="UP000826271"/>
    </source>
</evidence>
<comment type="caution">
    <text evidence="2">The sequence shown here is derived from an EMBL/GenBank/DDBJ whole genome shotgun (WGS) entry which is preliminary data.</text>
</comment>